<gene>
    <name evidence="1" type="ORF">EDD34_4122</name>
</gene>
<proteinExistence type="predicted"/>
<dbReference type="NCBIfam" id="NF038356">
    <property type="entry name" value="actino_DLW39"/>
    <property type="match status" value="1"/>
</dbReference>
<evidence type="ECO:0000313" key="1">
    <source>
        <dbReference type="EMBL" id="RPF23434.1"/>
    </source>
</evidence>
<keyword evidence="2" id="KW-1185">Reference proteome</keyword>
<organism evidence="1 2">
    <name type="scientific">Myceligenerans xiligouense</name>
    <dbReference type="NCBI Taxonomy" id="253184"/>
    <lineage>
        <taxon>Bacteria</taxon>
        <taxon>Bacillati</taxon>
        <taxon>Actinomycetota</taxon>
        <taxon>Actinomycetes</taxon>
        <taxon>Micrococcales</taxon>
        <taxon>Promicromonosporaceae</taxon>
        <taxon>Myceligenerans</taxon>
    </lineage>
</organism>
<sequence>MKKLLVLILAAGAGYVLWRKLNEDAEGRDLWSEVTDTVE</sequence>
<dbReference type="AlphaFoldDB" id="A0A3N4YVK3"/>
<reference evidence="1 2" key="1">
    <citation type="submission" date="2018-11" db="EMBL/GenBank/DDBJ databases">
        <title>Sequencing the genomes of 1000 actinobacteria strains.</title>
        <authorList>
            <person name="Klenk H.-P."/>
        </authorList>
    </citation>
    <scope>NUCLEOTIDE SEQUENCE [LARGE SCALE GENOMIC DNA]</scope>
    <source>
        <strain evidence="1 2">DSM 15700</strain>
    </source>
</reference>
<evidence type="ECO:0000313" key="2">
    <source>
        <dbReference type="Proteomes" id="UP000280501"/>
    </source>
</evidence>
<comment type="caution">
    <text evidence="1">The sequence shown here is derived from an EMBL/GenBank/DDBJ whole genome shotgun (WGS) entry which is preliminary data.</text>
</comment>
<dbReference type="InterPro" id="IPR047990">
    <property type="entry name" value="DLW39-like"/>
</dbReference>
<dbReference type="Proteomes" id="UP000280501">
    <property type="component" value="Unassembled WGS sequence"/>
</dbReference>
<dbReference type="RefSeq" id="WP_211341653.1">
    <property type="nucleotide sequence ID" value="NZ_RKQZ01000001.1"/>
</dbReference>
<name>A0A3N4YVK3_9MICO</name>
<dbReference type="EMBL" id="RKQZ01000001">
    <property type="protein sequence ID" value="RPF23434.1"/>
    <property type="molecule type" value="Genomic_DNA"/>
</dbReference>
<protein>
    <submittedName>
        <fullName evidence="1">Uncharacterized protein</fullName>
    </submittedName>
</protein>
<accession>A0A3N4YVK3</accession>